<evidence type="ECO:0000313" key="3">
    <source>
        <dbReference type="Proteomes" id="UP001208570"/>
    </source>
</evidence>
<feature type="compositionally biased region" description="Basic and acidic residues" evidence="1">
    <location>
        <begin position="110"/>
        <end position="123"/>
    </location>
</feature>
<comment type="caution">
    <text evidence="2">The sequence shown here is derived from an EMBL/GenBank/DDBJ whole genome shotgun (WGS) entry which is preliminary data.</text>
</comment>
<organism evidence="2 3">
    <name type="scientific">Paralvinella palmiformis</name>
    <dbReference type="NCBI Taxonomy" id="53620"/>
    <lineage>
        <taxon>Eukaryota</taxon>
        <taxon>Metazoa</taxon>
        <taxon>Spiralia</taxon>
        <taxon>Lophotrochozoa</taxon>
        <taxon>Annelida</taxon>
        <taxon>Polychaeta</taxon>
        <taxon>Sedentaria</taxon>
        <taxon>Canalipalpata</taxon>
        <taxon>Terebellida</taxon>
        <taxon>Terebelliformia</taxon>
        <taxon>Alvinellidae</taxon>
        <taxon>Paralvinella</taxon>
    </lineage>
</organism>
<feature type="compositionally biased region" description="Basic and acidic residues" evidence="1">
    <location>
        <begin position="394"/>
        <end position="406"/>
    </location>
</feature>
<sequence length="618" mass="68666">MARAAEQCENDIITWQEDREDNKRPSLVRPLQELKREELIIICQNLEQSLKNRDQHIDDINKHCEDLMRLYYETIETLAARNKELYLFQDQLKQYEELNRCQEQLNQRNRKADSGHSTPREEQTDYDSASLTSGNTDPELACLPNDEDDNDDTDDDDDDDVNGDDDDKDGEHNSDDDDDGEEGEDDEAEDDKDDNDDNEEGDDGNGCQDTGETRATNNRDTDQIQGDGSHLSSDYLISSATASRTTPVLSRTRTPKQNGSKKTKSGSKLSQSVLVDSLGKPARIDGHRMASKLPVPNAAARARRHSKHLATSCQNLSEKVHPVLHRRDPSKSLYDVMIAELASIHGSHTDPYVARTYDNTEIRNHPETSEVSIESWKSNSMLDSTSPPTAMKELLSDEERELRVARDGQTGYTGEVNHVFSGESSNRNVADDTTSDSEAAVKSTTNDRSEPDNIPSTDFTNQRIENDQFSLKQSRDSIGPSQPSSNSDFVVCSKSLEANPFCLRMENTLLGNSVQLPQAKPVALPRSTLSKPSMENASVTMLYKPILSNEPVYSKTSPRSNSAVGGAVSPRIRGSNSIYNLTESTLNNNDNCKSCGASLAQSVEKDSLEYTTNHASKM</sequence>
<feature type="compositionally biased region" description="Polar residues" evidence="1">
    <location>
        <begin position="422"/>
        <end position="432"/>
    </location>
</feature>
<keyword evidence="3" id="KW-1185">Reference proteome</keyword>
<gene>
    <name evidence="2" type="ORF">LSH36_86g06078</name>
</gene>
<dbReference type="Proteomes" id="UP001208570">
    <property type="component" value="Unassembled WGS sequence"/>
</dbReference>
<feature type="compositionally biased region" description="Polar residues" evidence="1">
    <location>
        <begin position="223"/>
        <end position="252"/>
    </location>
</feature>
<evidence type="ECO:0000256" key="1">
    <source>
        <dbReference type="SAM" id="MobiDB-lite"/>
    </source>
</evidence>
<reference evidence="2" key="1">
    <citation type="journal article" date="2023" name="Mol. Biol. Evol.">
        <title>Third-Generation Sequencing Reveals the Adaptive Role of the Epigenome in Three Deep-Sea Polychaetes.</title>
        <authorList>
            <person name="Perez M."/>
            <person name="Aroh O."/>
            <person name="Sun Y."/>
            <person name="Lan Y."/>
            <person name="Juniper S.K."/>
            <person name="Young C.R."/>
            <person name="Angers B."/>
            <person name="Qian P.Y."/>
        </authorList>
    </citation>
    <scope>NUCLEOTIDE SEQUENCE</scope>
    <source>
        <strain evidence="2">P08H-3</strain>
    </source>
</reference>
<feature type="compositionally biased region" description="Polar residues" evidence="1">
    <location>
        <begin position="207"/>
        <end position="216"/>
    </location>
</feature>
<protein>
    <submittedName>
        <fullName evidence="2">Uncharacterized protein</fullName>
    </submittedName>
</protein>
<feature type="compositionally biased region" description="Polar residues" evidence="1">
    <location>
        <begin position="126"/>
        <end position="136"/>
    </location>
</feature>
<feature type="compositionally biased region" description="Polar residues" evidence="1">
    <location>
        <begin position="454"/>
        <end position="464"/>
    </location>
</feature>
<proteinExistence type="predicted"/>
<name>A0AAD9K185_9ANNE</name>
<feature type="region of interest" description="Disordered" evidence="1">
    <location>
        <begin position="106"/>
        <end position="274"/>
    </location>
</feature>
<accession>A0AAD9K185</accession>
<dbReference type="AlphaFoldDB" id="A0AAD9K185"/>
<feature type="compositionally biased region" description="Polar residues" evidence="1">
    <location>
        <begin position="369"/>
        <end position="388"/>
    </location>
</feature>
<dbReference type="EMBL" id="JAODUP010000086">
    <property type="protein sequence ID" value="KAK2163084.1"/>
    <property type="molecule type" value="Genomic_DNA"/>
</dbReference>
<evidence type="ECO:0000313" key="2">
    <source>
        <dbReference type="EMBL" id="KAK2163084.1"/>
    </source>
</evidence>
<feature type="region of interest" description="Disordered" evidence="1">
    <location>
        <begin position="363"/>
        <end position="464"/>
    </location>
</feature>
<feature type="compositionally biased region" description="Acidic residues" evidence="1">
    <location>
        <begin position="145"/>
        <end position="203"/>
    </location>
</feature>